<dbReference type="InterPro" id="IPR050834">
    <property type="entry name" value="Glycosyltransf_2"/>
</dbReference>
<protein>
    <submittedName>
        <fullName evidence="2">Glycosyltransferase</fullName>
    </submittedName>
</protein>
<dbReference type="Proteomes" id="UP000426027">
    <property type="component" value="Chromosome"/>
</dbReference>
<dbReference type="GO" id="GO:0016740">
    <property type="term" value="F:transferase activity"/>
    <property type="evidence" value="ECO:0007669"/>
    <property type="project" value="UniProtKB-KW"/>
</dbReference>
<evidence type="ECO:0000313" key="2">
    <source>
        <dbReference type="EMBL" id="QGW29708.1"/>
    </source>
</evidence>
<dbReference type="GO" id="GO:0044010">
    <property type="term" value="P:single-species biofilm formation"/>
    <property type="evidence" value="ECO:0007669"/>
    <property type="project" value="TreeGrafter"/>
</dbReference>
<evidence type="ECO:0000313" key="3">
    <source>
        <dbReference type="Proteomes" id="UP000426027"/>
    </source>
</evidence>
<dbReference type="SUPFAM" id="SSF53448">
    <property type="entry name" value="Nucleotide-diphospho-sugar transferases"/>
    <property type="match status" value="1"/>
</dbReference>
<feature type="domain" description="Glycosyltransferase 2-like" evidence="1">
    <location>
        <begin position="57"/>
        <end position="170"/>
    </location>
</feature>
<dbReference type="KEGG" id="fls:GLV81_17720"/>
<accession>A0A6I6GPW0</accession>
<evidence type="ECO:0000259" key="1">
    <source>
        <dbReference type="Pfam" id="PF00535"/>
    </source>
</evidence>
<dbReference type="Gene3D" id="3.90.550.10">
    <property type="entry name" value="Spore Coat Polysaccharide Biosynthesis Protein SpsA, Chain A"/>
    <property type="match status" value="1"/>
</dbReference>
<keyword evidence="2" id="KW-0808">Transferase</keyword>
<dbReference type="EMBL" id="CP046566">
    <property type="protein sequence ID" value="QGW29708.1"/>
    <property type="molecule type" value="Genomic_DNA"/>
</dbReference>
<dbReference type="Pfam" id="PF00535">
    <property type="entry name" value="Glycos_transf_2"/>
    <property type="match status" value="1"/>
</dbReference>
<organism evidence="2 3">
    <name type="scientific">Phnomibacter ginsenosidimutans</name>
    <dbReference type="NCBI Taxonomy" id="2676868"/>
    <lineage>
        <taxon>Bacteria</taxon>
        <taxon>Pseudomonadati</taxon>
        <taxon>Bacteroidota</taxon>
        <taxon>Chitinophagia</taxon>
        <taxon>Chitinophagales</taxon>
        <taxon>Chitinophagaceae</taxon>
        <taxon>Phnomibacter</taxon>
    </lineage>
</organism>
<dbReference type="AlphaFoldDB" id="A0A6I6GPW0"/>
<dbReference type="InterPro" id="IPR029044">
    <property type="entry name" value="Nucleotide-diphossugar_trans"/>
</dbReference>
<gene>
    <name evidence="2" type="ORF">GLV81_17720</name>
</gene>
<name>A0A6I6GPW0_9BACT</name>
<dbReference type="PANTHER" id="PTHR43685">
    <property type="entry name" value="GLYCOSYLTRANSFERASE"/>
    <property type="match status" value="1"/>
</dbReference>
<sequence>MAQPYTRYAGRLELAAGTATGLCQLAPGRKARPPLETACHTAAIQTPYKQRMNELVTIVIPCYMQAQYLQEAIDSVRAQTYPHWECIVVNDASPDHTAAVADAAATTDSRIRVIHKPHNEGLAAARNTGISHANGMFILPLDADDLIHPEYLQKSLAVFYNNSAVKVVYTDVWTFGDQSREVCRPEINMNELCHHNLFQPTALFKKSDFQKTDGYRKNVYGYEDWDMWLQLIEKPAHAHRIKEHLFGVRVKQQSMIIELVSDAEKERTVRRNVMHNNLARVRQWAPELLSQQHSSFFFKILKRIKSVIR</sequence>
<keyword evidence="3" id="KW-1185">Reference proteome</keyword>
<dbReference type="InterPro" id="IPR001173">
    <property type="entry name" value="Glyco_trans_2-like"/>
</dbReference>
<reference evidence="2 3" key="1">
    <citation type="submission" date="2019-11" db="EMBL/GenBank/DDBJ databases">
        <authorList>
            <person name="Im W.T."/>
        </authorList>
    </citation>
    <scope>NUCLEOTIDE SEQUENCE [LARGE SCALE GENOMIC DNA]</scope>
    <source>
        <strain evidence="2 3">SB-02</strain>
    </source>
</reference>
<proteinExistence type="predicted"/>
<dbReference type="PANTHER" id="PTHR43685:SF2">
    <property type="entry name" value="GLYCOSYLTRANSFERASE 2-LIKE DOMAIN-CONTAINING PROTEIN"/>
    <property type="match status" value="1"/>
</dbReference>